<keyword evidence="7" id="KW-0862">Zinc</keyword>
<evidence type="ECO:0000256" key="10">
    <source>
        <dbReference type="ARBA" id="ARBA00049893"/>
    </source>
</evidence>
<dbReference type="GO" id="GO:0016787">
    <property type="term" value="F:hydrolase activity"/>
    <property type="evidence" value="ECO:0007669"/>
    <property type="project" value="UniProtKB-KW"/>
</dbReference>
<dbReference type="SUPFAM" id="SSF64438">
    <property type="entry name" value="CNF1/YfiH-like putative cysteine hydrolases"/>
    <property type="match status" value="1"/>
</dbReference>
<evidence type="ECO:0000313" key="12">
    <source>
        <dbReference type="EMBL" id="HBH2621203.1"/>
    </source>
</evidence>
<comment type="catalytic activity">
    <reaction evidence="1">
        <text>inosine + phosphate = alpha-D-ribose 1-phosphate + hypoxanthine</text>
        <dbReference type="Rhea" id="RHEA:27646"/>
        <dbReference type="ChEBI" id="CHEBI:17368"/>
        <dbReference type="ChEBI" id="CHEBI:17596"/>
        <dbReference type="ChEBI" id="CHEBI:43474"/>
        <dbReference type="ChEBI" id="CHEBI:57720"/>
        <dbReference type="EC" id="2.4.2.1"/>
    </reaction>
    <physiologicalReaction direction="left-to-right" evidence="1">
        <dbReference type="Rhea" id="RHEA:27647"/>
    </physiologicalReaction>
</comment>
<dbReference type="EMBL" id="DAEQIJ010000070">
    <property type="protein sequence ID" value="HBH2622421.1"/>
    <property type="molecule type" value="Genomic_DNA"/>
</dbReference>
<dbReference type="AlphaFoldDB" id="A0A9P3U038"/>
<proteinExistence type="inferred from homology"/>
<comment type="function">
    <text evidence="2">Purine nucleoside enzyme that catalyzes the phosphorolysis of adenosine and inosine nucleosides, yielding D-ribose 1-phosphate and the respective free bases, adenine and hypoxanthine. Also catalyzes the phosphorolysis of S-methyl-5'-thioadenosine into adenine and S-methyl-5-thio-alpha-D-ribose 1-phosphate. Also has adenosine deaminase activity.</text>
</comment>
<dbReference type="RefSeq" id="WP_003426971.1">
    <property type="nucleotide sequence ID" value="NZ_AP025558.1"/>
</dbReference>
<evidence type="ECO:0000256" key="6">
    <source>
        <dbReference type="ARBA" id="ARBA00022801"/>
    </source>
</evidence>
<dbReference type="InterPro" id="IPR003730">
    <property type="entry name" value="Cu_polyphenol_OxRdtase"/>
</dbReference>
<protein>
    <recommendedName>
        <fullName evidence="11">Purine nucleoside phosphorylase</fullName>
    </recommendedName>
</protein>
<comment type="catalytic activity">
    <reaction evidence="8">
        <text>adenosine + H2O + H(+) = inosine + NH4(+)</text>
        <dbReference type="Rhea" id="RHEA:24408"/>
        <dbReference type="ChEBI" id="CHEBI:15377"/>
        <dbReference type="ChEBI" id="CHEBI:15378"/>
        <dbReference type="ChEBI" id="CHEBI:16335"/>
        <dbReference type="ChEBI" id="CHEBI:17596"/>
        <dbReference type="ChEBI" id="CHEBI:28938"/>
        <dbReference type="EC" id="3.5.4.4"/>
    </reaction>
    <physiologicalReaction direction="left-to-right" evidence="8">
        <dbReference type="Rhea" id="RHEA:24409"/>
    </physiologicalReaction>
</comment>
<dbReference type="Proteomes" id="UP000879542">
    <property type="component" value="Unassembled WGS sequence"/>
</dbReference>
<comment type="similarity">
    <text evidence="3 11">Belongs to the purine nucleoside phosphorylase YfiH/LACC1 family.</text>
</comment>
<reference evidence="13" key="1">
    <citation type="journal article" date="2018" name="Genome Biol.">
        <title>SKESA: strategic k-mer extension for scrupulous assemblies.</title>
        <authorList>
            <person name="Souvorov A."/>
            <person name="Agarwala R."/>
            <person name="Lipman D.J."/>
        </authorList>
    </citation>
    <scope>NUCLEOTIDE SEQUENCE</scope>
    <source>
        <strain evidence="13">Clostridioides</strain>
    </source>
</reference>
<dbReference type="InterPro" id="IPR011324">
    <property type="entry name" value="Cytotoxic_necrot_fac-like_cat"/>
</dbReference>
<reference evidence="13" key="2">
    <citation type="submission" date="2021-06" db="EMBL/GenBank/DDBJ databases">
        <authorList>
            <consortium name="NCBI Pathogen Detection Project"/>
        </authorList>
    </citation>
    <scope>NUCLEOTIDE SEQUENCE</scope>
    <source>
        <strain evidence="13">Clostridioides</strain>
    </source>
</reference>
<dbReference type="GO" id="GO:0017061">
    <property type="term" value="F:S-methyl-5-thioadenosine phosphorylase activity"/>
    <property type="evidence" value="ECO:0007669"/>
    <property type="project" value="UniProtKB-EC"/>
</dbReference>
<evidence type="ECO:0000256" key="1">
    <source>
        <dbReference type="ARBA" id="ARBA00000553"/>
    </source>
</evidence>
<dbReference type="CDD" id="cd16833">
    <property type="entry name" value="YfiH"/>
    <property type="match status" value="1"/>
</dbReference>
<comment type="catalytic activity">
    <reaction evidence="10">
        <text>S-methyl-5'-thioadenosine + phosphate = 5-(methylsulfanyl)-alpha-D-ribose 1-phosphate + adenine</text>
        <dbReference type="Rhea" id="RHEA:11852"/>
        <dbReference type="ChEBI" id="CHEBI:16708"/>
        <dbReference type="ChEBI" id="CHEBI:17509"/>
        <dbReference type="ChEBI" id="CHEBI:43474"/>
        <dbReference type="ChEBI" id="CHEBI:58533"/>
        <dbReference type="EC" id="2.4.2.28"/>
    </reaction>
    <physiologicalReaction direction="left-to-right" evidence="10">
        <dbReference type="Rhea" id="RHEA:11853"/>
    </physiologicalReaction>
</comment>
<gene>
    <name evidence="13" type="primary">pgeF</name>
    <name evidence="12" type="ORF">KRQ00_002989</name>
    <name evidence="13" type="ORF">KRQ00_004300</name>
</gene>
<dbReference type="InterPro" id="IPR038371">
    <property type="entry name" value="Cu_polyphenol_OxRdtase_sf"/>
</dbReference>
<comment type="catalytic activity">
    <reaction evidence="9">
        <text>adenosine + phosphate = alpha-D-ribose 1-phosphate + adenine</text>
        <dbReference type="Rhea" id="RHEA:27642"/>
        <dbReference type="ChEBI" id="CHEBI:16335"/>
        <dbReference type="ChEBI" id="CHEBI:16708"/>
        <dbReference type="ChEBI" id="CHEBI:43474"/>
        <dbReference type="ChEBI" id="CHEBI:57720"/>
        <dbReference type="EC" id="2.4.2.1"/>
    </reaction>
    <physiologicalReaction direction="left-to-right" evidence="9">
        <dbReference type="Rhea" id="RHEA:27643"/>
    </physiologicalReaction>
</comment>
<dbReference type="Pfam" id="PF02578">
    <property type="entry name" value="Cu-oxidase_4"/>
    <property type="match status" value="1"/>
</dbReference>
<comment type="caution">
    <text evidence="13">The sequence shown here is derived from an EMBL/GenBank/DDBJ whole genome shotgun (WGS) entry which is preliminary data.</text>
</comment>
<evidence type="ECO:0000313" key="13">
    <source>
        <dbReference type="EMBL" id="HBH2622421.1"/>
    </source>
</evidence>
<evidence type="ECO:0000256" key="2">
    <source>
        <dbReference type="ARBA" id="ARBA00003215"/>
    </source>
</evidence>
<dbReference type="PANTHER" id="PTHR30616">
    <property type="entry name" value="UNCHARACTERIZED PROTEIN YFIH"/>
    <property type="match status" value="1"/>
</dbReference>
<dbReference type="NCBIfam" id="TIGR00726">
    <property type="entry name" value="peptidoglycan editing factor PgeF"/>
    <property type="match status" value="1"/>
</dbReference>
<evidence type="ECO:0000256" key="11">
    <source>
        <dbReference type="RuleBase" id="RU361274"/>
    </source>
</evidence>
<name>A0A9P3U038_CLODI</name>
<dbReference type="Gene3D" id="3.60.140.10">
    <property type="entry name" value="CNF1/YfiH-like putative cysteine hydrolases"/>
    <property type="match status" value="1"/>
</dbReference>
<keyword evidence="6" id="KW-0378">Hydrolase</keyword>
<keyword evidence="4" id="KW-0808">Transferase</keyword>
<evidence type="ECO:0000256" key="5">
    <source>
        <dbReference type="ARBA" id="ARBA00022723"/>
    </source>
</evidence>
<evidence type="ECO:0000313" key="14">
    <source>
        <dbReference type="Proteomes" id="UP000879542"/>
    </source>
</evidence>
<organism evidence="13 14">
    <name type="scientific">Clostridioides difficile</name>
    <name type="common">Peptoclostridium difficile</name>
    <dbReference type="NCBI Taxonomy" id="1496"/>
    <lineage>
        <taxon>Bacteria</taxon>
        <taxon>Bacillati</taxon>
        <taxon>Bacillota</taxon>
        <taxon>Clostridia</taxon>
        <taxon>Peptostreptococcales</taxon>
        <taxon>Peptostreptococcaceae</taxon>
        <taxon>Clostridioides</taxon>
    </lineage>
</organism>
<evidence type="ECO:0000256" key="8">
    <source>
        <dbReference type="ARBA" id="ARBA00047989"/>
    </source>
</evidence>
<dbReference type="GO" id="GO:0005507">
    <property type="term" value="F:copper ion binding"/>
    <property type="evidence" value="ECO:0007669"/>
    <property type="project" value="TreeGrafter"/>
</dbReference>
<dbReference type="PANTHER" id="PTHR30616:SF2">
    <property type="entry name" value="PURINE NUCLEOSIDE PHOSPHORYLASE LACC1"/>
    <property type="match status" value="1"/>
</dbReference>
<sequence length="253" mass="28767">MMKDYINIKNVQDIKEYVNLSGNCKELDEKLNSVNLVITCKNIDAKNREDMLKVCKECDLTFENLTSNSQIHSDIVNIVNKDTIGKRRDGDALITNLEKVPLLLFTADCVPISIIDAKNKAIGLAHAGWRGTFSNIGHKTIKLMSECYKTVPEDLVCIIGPSIGPCCYEVSEDLVEKFNTILTNNDEKFYIIKEGSYYLDLWKINEYMLRCSGVKKENIINLNLCTSCRADKFHSYRKHNKASERIGTVLQIK</sequence>
<accession>A0A9P3U038</accession>
<dbReference type="EMBL" id="DAEQIJ010000016">
    <property type="protein sequence ID" value="HBH2621203.1"/>
    <property type="molecule type" value="Genomic_DNA"/>
</dbReference>
<evidence type="ECO:0000256" key="9">
    <source>
        <dbReference type="ARBA" id="ARBA00048968"/>
    </source>
</evidence>
<keyword evidence="5" id="KW-0479">Metal-binding</keyword>
<evidence type="ECO:0000256" key="3">
    <source>
        <dbReference type="ARBA" id="ARBA00007353"/>
    </source>
</evidence>
<evidence type="ECO:0000256" key="7">
    <source>
        <dbReference type="ARBA" id="ARBA00022833"/>
    </source>
</evidence>
<evidence type="ECO:0000256" key="4">
    <source>
        <dbReference type="ARBA" id="ARBA00022679"/>
    </source>
</evidence>